<feature type="non-terminal residue" evidence="1">
    <location>
        <position position="30"/>
    </location>
</feature>
<accession>A0A392W9P4</accession>
<dbReference type="AlphaFoldDB" id="A0A392W9P4"/>
<dbReference type="EMBL" id="LXQA011440966">
    <property type="protein sequence ID" value="MCI97354.1"/>
    <property type="molecule type" value="Genomic_DNA"/>
</dbReference>
<comment type="caution">
    <text evidence="1">The sequence shown here is derived from an EMBL/GenBank/DDBJ whole genome shotgun (WGS) entry which is preliminary data.</text>
</comment>
<proteinExistence type="predicted"/>
<organism evidence="1 2">
    <name type="scientific">Trifolium medium</name>
    <dbReference type="NCBI Taxonomy" id="97028"/>
    <lineage>
        <taxon>Eukaryota</taxon>
        <taxon>Viridiplantae</taxon>
        <taxon>Streptophyta</taxon>
        <taxon>Embryophyta</taxon>
        <taxon>Tracheophyta</taxon>
        <taxon>Spermatophyta</taxon>
        <taxon>Magnoliopsida</taxon>
        <taxon>eudicotyledons</taxon>
        <taxon>Gunneridae</taxon>
        <taxon>Pentapetalae</taxon>
        <taxon>rosids</taxon>
        <taxon>fabids</taxon>
        <taxon>Fabales</taxon>
        <taxon>Fabaceae</taxon>
        <taxon>Papilionoideae</taxon>
        <taxon>50 kb inversion clade</taxon>
        <taxon>NPAAA clade</taxon>
        <taxon>Hologalegina</taxon>
        <taxon>IRL clade</taxon>
        <taxon>Trifolieae</taxon>
        <taxon>Trifolium</taxon>
    </lineage>
</organism>
<sequence>MGLLAWWVKRKYVAKETSVPSVAVAAPWSM</sequence>
<name>A0A392W9P4_9FABA</name>
<evidence type="ECO:0000313" key="1">
    <source>
        <dbReference type="EMBL" id="MCI97354.1"/>
    </source>
</evidence>
<evidence type="ECO:0000313" key="2">
    <source>
        <dbReference type="Proteomes" id="UP000265520"/>
    </source>
</evidence>
<reference evidence="1 2" key="1">
    <citation type="journal article" date="2018" name="Front. Plant Sci.">
        <title>Red Clover (Trifolium pratense) and Zigzag Clover (T. medium) - A Picture of Genomic Similarities and Differences.</title>
        <authorList>
            <person name="Dluhosova J."/>
            <person name="Istvanek J."/>
            <person name="Nedelnik J."/>
            <person name="Repkova J."/>
        </authorList>
    </citation>
    <scope>NUCLEOTIDE SEQUENCE [LARGE SCALE GENOMIC DNA]</scope>
    <source>
        <strain evidence="2">cv. 10/8</strain>
        <tissue evidence="1">Leaf</tissue>
    </source>
</reference>
<dbReference type="Proteomes" id="UP000265520">
    <property type="component" value="Unassembled WGS sequence"/>
</dbReference>
<keyword evidence="2" id="KW-1185">Reference proteome</keyword>
<protein>
    <submittedName>
        <fullName evidence="1">Uncharacterized protein</fullName>
    </submittedName>
</protein>